<feature type="region of interest" description="Disordered" evidence="1">
    <location>
        <begin position="120"/>
        <end position="148"/>
    </location>
</feature>
<evidence type="ECO:0000313" key="4">
    <source>
        <dbReference type="Proteomes" id="UP000075714"/>
    </source>
</evidence>
<feature type="transmembrane region" description="Helical" evidence="2">
    <location>
        <begin position="583"/>
        <end position="606"/>
    </location>
</feature>
<dbReference type="EMBL" id="LSYV01000037">
    <property type="protein sequence ID" value="KXZ47345.1"/>
    <property type="molecule type" value="Genomic_DNA"/>
</dbReference>
<sequence length="1126" mass="112306">MDCTEMSADPYLQQQIVMDVRTAIAEAFGLPNISSVAVPEVLCGAGSSPSSGSSRRRLVGPDAAAPEELRRAAASAAATAAVGAGEHGSSGGSGTAAHDECCNSDGATCADPPVTCPGPSPGVRQDAATPRAAVAPRPQPASEPPADTLSAATAAVAASSDGAAAATVLHRRRLAAAATSAAASGVTFQIVATFPAQAATDGLLSRLADAPSDVSWLFAARPALVAAYGVPSVVSLGFAVRLAALDAADCPPRPDVEAYAPAFVGRREFPVLLRFAEPFNASGCGAGYGCLLAASRVALPIDGSLRPLDPSGSVVSLRLALLAEGPLGLVLRDDPCDPATRPAFLNLTADLTPPSAALSLAAPPSLANASFVVLADFSEPVLPFAPEEVRSVGCRVAAMEWLSPARLRITAEGVAGTTASLQLSSFAYSDWAGNAGLPSEPLYVAAFAGGLAFRTPAAFVATAERGGGWAALAVLGGDVTGWAGRRFSRGLRAAPPPPPPPPGLQQLYENGTISRYILDAGLLSATPYLLYGAVTSGGGGGGSNATAPSLQPSPLLNYSVGLAWNVSRGTDPRIALAAAWDDAVSAALLAAGLLLVAAVAHAAIAYTADRDMRALGFSVYAAWPKLLLMAAAATGPPLLFAAARLLSLEASRCGGARAVGAAPWLLLGVAGGVALAALAWLAYVALVAARRVWSRPMVPPYMYGGGGGYAGMMLGGGMMRPRMPYPGYPSMGGGGLAGGGLMGGGVPGGGVYGGGGMAGAGMVPEPAACTATAVVAAAGPVAEGREQADFPGSGGGGGEEEGEPGRARRVGRVRAARRRARDALAGVSPAAAAAAPGWGQAGALGAAAVGYAASSAPLPIGHMWPDAAPMLAPPLGRPSALNWLRAGGAGGGGGGWGLGGLGRGAAGRMPGPRRVHKADPRSLFRVRYGWVVADTICKPAAADAAAGHRDAAVADASALAAARAAAEAEAAAAESHRARQRRYLCANWLSLLRAVLLAGLMGGWAADAAEGRMAQCAAALAVAAAWLSYLVAVRPYAQVWVLAAEAAMSGLECAVAALAVVAQAGVRMSPPAATLATVALLLLLGSVVVVEAVRAVLTGRSVWRRLRAEAERQAEAEVAGAKRGAS</sequence>
<keyword evidence="2" id="KW-1133">Transmembrane helix</keyword>
<feature type="compositionally biased region" description="Low complexity" evidence="1">
    <location>
        <begin position="127"/>
        <end position="136"/>
    </location>
</feature>
<dbReference type="AlphaFoldDB" id="A0A150GCP5"/>
<feature type="transmembrane region" description="Helical" evidence="2">
    <location>
        <begin position="626"/>
        <end position="643"/>
    </location>
</feature>
<evidence type="ECO:0000313" key="3">
    <source>
        <dbReference type="EMBL" id="KXZ47345.1"/>
    </source>
</evidence>
<feature type="transmembrane region" description="Helical" evidence="2">
    <location>
        <begin position="1039"/>
        <end position="1066"/>
    </location>
</feature>
<protein>
    <submittedName>
        <fullName evidence="3">Uncharacterized protein</fullName>
    </submittedName>
</protein>
<feature type="transmembrane region" description="Helical" evidence="2">
    <location>
        <begin position="1072"/>
        <end position="1097"/>
    </location>
</feature>
<reference evidence="4" key="1">
    <citation type="journal article" date="2016" name="Nat. Commun.">
        <title>The Gonium pectorale genome demonstrates co-option of cell cycle regulation during the evolution of multicellularity.</title>
        <authorList>
            <person name="Hanschen E.R."/>
            <person name="Marriage T.N."/>
            <person name="Ferris P.J."/>
            <person name="Hamaji T."/>
            <person name="Toyoda A."/>
            <person name="Fujiyama A."/>
            <person name="Neme R."/>
            <person name="Noguchi H."/>
            <person name="Minakuchi Y."/>
            <person name="Suzuki M."/>
            <person name="Kawai-Toyooka H."/>
            <person name="Smith D.R."/>
            <person name="Sparks H."/>
            <person name="Anderson J."/>
            <person name="Bakaric R."/>
            <person name="Luria V."/>
            <person name="Karger A."/>
            <person name="Kirschner M.W."/>
            <person name="Durand P.M."/>
            <person name="Michod R.E."/>
            <person name="Nozaki H."/>
            <person name="Olson B.J."/>
        </authorList>
    </citation>
    <scope>NUCLEOTIDE SEQUENCE [LARGE SCALE GENOMIC DNA]</scope>
    <source>
        <strain evidence="4">NIES-2863</strain>
    </source>
</reference>
<comment type="caution">
    <text evidence="3">The sequence shown here is derived from an EMBL/GenBank/DDBJ whole genome shotgun (WGS) entry which is preliminary data.</text>
</comment>
<dbReference type="Proteomes" id="UP000075714">
    <property type="component" value="Unassembled WGS sequence"/>
</dbReference>
<evidence type="ECO:0000256" key="2">
    <source>
        <dbReference type="SAM" id="Phobius"/>
    </source>
</evidence>
<feature type="region of interest" description="Disordered" evidence="1">
    <location>
        <begin position="785"/>
        <end position="814"/>
    </location>
</feature>
<keyword evidence="2" id="KW-0812">Transmembrane</keyword>
<feature type="transmembrane region" description="Helical" evidence="2">
    <location>
        <begin position="664"/>
        <end position="689"/>
    </location>
</feature>
<gene>
    <name evidence="3" type="ORF">GPECTOR_36g69</name>
</gene>
<feature type="transmembrane region" description="Helical" evidence="2">
    <location>
        <begin position="701"/>
        <end position="719"/>
    </location>
</feature>
<accession>A0A150GCP5</accession>
<organism evidence="3 4">
    <name type="scientific">Gonium pectorale</name>
    <name type="common">Green alga</name>
    <dbReference type="NCBI Taxonomy" id="33097"/>
    <lineage>
        <taxon>Eukaryota</taxon>
        <taxon>Viridiplantae</taxon>
        <taxon>Chlorophyta</taxon>
        <taxon>core chlorophytes</taxon>
        <taxon>Chlorophyceae</taxon>
        <taxon>CS clade</taxon>
        <taxon>Chlamydomonadales</taxon>
        <taxon>Volvocaceae</taxon>
        <taxon>Gonium</taxon>
    </lineage>
</organism>
<proteinExistence type="predicted"/>
<feature type="transmembrane region" description="Helical" evidence="2">
    <location>
        <begin position="985"/>
        <end position="1006"/>
    </location>
</feature>
<keyword evidence="4" id="KW-1185">Reference proteome</keyword>
<evidence type="ECO:0000256" key="1">
    <source>
        <dbReference type="SAM" id="MobiDB-lite"/>
    </source>
</evidence>
<feature type="transmembrane region" description="Helical" evidence="2">
    <location>
        <begin position="1012"/>
        <end position="1032"/>
    </location>
</feature>
<dbReference type="OrthoDB" id="1535479at2759"/>
<keyword evidence="2" id="KW-0472">Membrane</keyword>
<name>A0A150GCP5_GONPE</name>